<feature type="compositionally biased region" description="Basic and acidic residues" evidence="3">
    <location>
        <begin position="94"/>
        <end position="105"/>
    </location>
</feature>
<evidence type="ECO:0000313" key="6">
    <source>
        <dbReference type="EMBL" id="MEE2053577.1"/>
    </source>
</evidence>
<dbReference type="Proteomes" id="UP001348641">
    <property type="component" value="Unassembled WGS sequence"/>
</dbReference>
<keyword evidence="2 6" id="KW-0808">Transferase</keyword>
<dbReference type="Pfam" id="PF13439">
    <property type="entry name" value="Glyco_transf_4"/>
    <property type="match status" value="1"/>
</dbReference>
<protein>
    <submittedName>
        <fullName evidence="6">Glycosyltransferase family 4 protein</fullName>
        <ecNumber evidence="6">2.4.-.-</ecNumber>
    </submittedName>
</protein>
<evidence type="ECO:0000259" key="4">
    <source>
        <dbReference type="Pfam" id="PF00534"/>
    </source>
</evidence>
<dbReference type="GO" id="GO:0016757">
    <property type="term" value="F:glycosyltransferase activity"/>
    <property type="evidence" value="ECO:0007669"/>
    <property type="project" value="UniProtKB-KW"/>
</dbReference>
<dbReference type="PANTHER" id="PTHR12526">
    <property type="entry name" value="GLYCOSYLTRANSFERASE"/>
    <property type="match status" value="1"/>
</dbReference>
<sequence length="817" mass="88464">MKIAYLINDMYGIGGTVRTVANQAAALSARHEVEIVSVFRHRAEPALPVPSGVRLRPLVDVRKDRRGPGAGAEGRPLYEGSERAGLPPELFPQEDTRGSTHSRLTDDRLEEYLATTDADVVVGTRPGLNVVIARAAPSRVVKVGQEHLTYDQHSEPLRRVMEAEYPRLDAFVTVTEADARTYAERMPMPGVRVLSIPNSVPAPPFTTNGHNTRTIVAAGRLAPSKRHDLLVEAFSMLGDEFPEWTLRIYGRGDKRASLVRLVRSLGLQDRVWLMGPHPRVEEAWAQGAFAAVTSSEEPFGMTIVEAMRSGLPVVSTDCPHGPASIIRDREDGLLVPNRSAHGIAEGLSTLMADDGLRRRMSAAALLGSERFDPANVVRLHEELFSELAGRPLRAPAPAAPVPRPGPPAACRVRAGGDGPAVLSFTDPPDEVVLVRPGQRVALTPDPGGEVVVDAERDRLAARTWEVCRVDGGRVSPVEDVEIHQHGYPLAADGVDRLSLVVPARSGKGRLVLHVRRSAHHAEVERVEVADGLITVRGRVLGRNGPDPGARLAVRLREAPQAPREFSAPVAADGLFTAVIDPETVVRGREGMSQKWEMRLVLSDGAECTLGRHLSGVAGYKKIIEYPAQRVESPHGGGVRVRPYYTVNDRLGLLTSPSAPSLEVGEVRVRPTGLHGRRLRFEARLDGPLPEGAEYAVEVVRGTDVGRRFRLHAEGPRSRPGTASVPGGGRLVGSLPLLRGEEYGGASPLRVTWQLRLLAGPADAMGRVRAEEVPGHTARRWSRGPYLRSVTVMPVGSGDLKVTVADVHLWGSVGRRLR</sequence>
<dbReference type="InterPro" id="IPR001296">
    <property type="entry name" value="Glyco_trans_1"/>
</dbReference>
<evidence type="ECO:0000313" key="7">
    <source>
        <dbReference type="Proteomes" id="UP001348641"/>
    </source>
</evidence>
<organism evidence="6 7">
    <name type="scientific">Nocardiopsis tropica</name>
    <dbReference type="NCBI Taxonomy" id="109330"/>
    <lineage>
        <taxon>Bacteria</taxon>
        <taxon>Bacillati</taxon>
        <taxon>Actinomycetota</taxon>
        <taxon>Actinomycetes</taxon>
        <taxon>Streptosporangiales</taxon>
        <taxon>Nocardiopsidaceae</taxon>
        <taxon>Nocardiopsis</taxon>
    </lineage>
</organism>
<accession>A0ABU7KY43</accession>
<dbReference type="RefSeq" id="WP_330160516.1">
    <property type="nucleotide sequence ID" value="NZ_BAAAJA010000026.1"/>
</dbReference>
<evidence type="ECO:0000256" key="2">
    <source>
        <dbReference type="ARBA" id="ARBA00022679"/>
    </source>
</evidence>
<proteinExistence type="predicted"/>
<comment type="caution">
    <text evidence="6">The sequence shown here is derived from an EMBL/GenBank/DDBJ whole genome shotgun (WGS) entry which is preliminary data.</text>
</comment>
<evidence type="ECO:0000256" key="3">
    <source>
        <dbReference type="SAM" id="MobiDB-lite"/>
    </source>
</evidence>
<dbReference type="PANTHER" id="PTHR12526:SF627">
    <property type="entry name" value="D-RHAMNOSYLTRANSFERASE WBPZ"/>
    <property type="match status" value="1"/>
</dbReference>
<dbReference type="CDD" id="cd03820">
    <property type="entry name" value="GT4_AmsD-like"/>
    <property type="match status" value="1"/>
</dbReference>
<evidence type="ECO:0000259" key="5">
    <source>
        <dbReference type="Pfam" id="PF13439"/>
    </source>
</evidence>
<feature type="domain" description="Glycosyltransferase subfamily 4-like N-terminal" evidence="5">
    <location>
        <begin position="13"/>
        <end position="200"/>
    </location>
</feature>
<dbReference type="EMBL" id="JAUUCC010000075">
    <property type="protein sequence ID" value="MEE2053577.1"/>
    <property type="molecule type" value="Genomic_DNA"/>
</dbReference>
<dbReference type="EC" id="2.4.-.-" evidence="6"/>
<dbReference type="Pfam" id="PF00534">
    <property type="entry name" value="Glycos_transf_1"/>
    <property type="match status" value="1"/>
</dbReference>
<keyword evidence="1 6" id="KW-0328">Glycosyltransferase</keyword>
<gene>
    <name evidence="6" type="ORF">Q8A49_24030</name>
</gene>
<name>A0ABU7KY43_9ACTN</name>
<dbReference type="InterPro" id="IPR028098">
    <property type="entry name" value="Glyco_trans_4-like_N"/>
</dbReference>
<feature type="region of interest" description="Disordered" evidence="3">
    <location>
        <begin position="63"/>
        <end position="105"/>
    </location>
</feature>
<dbReference type="Gene3D" id="3.40.50.2000">
    <property type="entry name" value="Glycogen Phosphorylase B"/>
    <property type="match status" value="2"/>
</dbReference>
<feature type="domain" description="Glycosyl transferase family 1" evidence="4">
    <location>
        <begin position="211"/>
        <end position="364"/>
    </location>
</feature>
<evidence type="ECO:0000256" key="1">
    <source>
        <dbReference type="ARBA" id="ARBA00022676"/>
    </source>
</evidence>
<dbReference type="SUPFAM" id="SSF53756">
    <property type="entry name" value="UDP-Glycosyltransferase/glycogen phosphorylase"/>
    <property type="match status" value="1"/>
</dbReference>
<reference evidence="6 7" key="1">
    <citation type="submission" date="2023-07" db="EMBL/GenBank/DDBJ databases">
        <authorList>
            <person name="Girao M."/>
            <person name="Carvalho M.F."/>
        </authorList>
    </citation>
    <scope>NUCLEOTIDE SEQUENCE [LARGE SCALE GENOMIC DNA]</scope>
    <source>
        <strain evidence="6 7">66/93</strain>
    </source>
</reference>